<dbReference type="Gene3D" id="3.40.30.10">
    <property type="entry name" value="Glutaredoxin"/>
    <property type="match status" value="4"/>
</dbReference>
<dbReference type="GO" id="GO:0003756">
    <property type="term" value="F:protein disulfide isomerase activity"/>
    <property type="evidence" value="ECO:0007669"/>
    <property type="project" value="UniProtKB-EC"/>
</dbReference>
<evidence type="ECO:0000256" key="2">
    <source>
        <dbReference type="ARBA" id="ARBA00004319"/>
    </source>
</evidence>
<dbReference type="OrthoDB" id="427280at2759"/>
<evidence type="ECO:0000256" key="8">
    <source>
        <dbReference type="ARBA" id="ARBA00023235"/>
    </source>
</evidence>
<dbReference type="PROSITE" id="PS51352">
    <property type="entry name" value="THIOREDOXIN_2"/>
    <property type="match status" value="2"/>
</dbReference>
<dbReference type="AlphaFoldDB" id="T2MGS0"/>
<feature type="disulfide bond" description="Redox-active" evidence="10">
    <location>
        <begin position="55"/>
        <end position="58"/>
    </location>
</feature>
<protein>
    <recommendedName>
        <fullName evidence="12">Protein disulfide-isomerase</fullName>
        <ecNumber evidence="12">5.3.4.1</ecNumber>
    </recommendedName>
</protein>
<dbReference type="CDD" id="cd02995">
    <property type="entry name" value="PDI_a_PDI_a'_C"/>
    <property type="match status" value="1"/>
</dbReference>
<evidence type="ECO:0000256" key="11">
    <source>
        <dbReference type="RuleBase" id="RU004208"/>
    </source>
</evidence>
<gene>
    <name evidence="14" type="primary">PDIA3</name>
</gene>
<dbReference type="FunFam" id="3.40.30.10:FF:000054">
    <property type="entry name" value="Disulfide-isomerase A3"/>
    <property type="match status" value="1"/>
</dbReference>
<dbReference type="InterPro" id="IPR013766">
    <property type="entry name" value="Thioredoxin_domain"/>
</dbReference>
<comment type="similarity">
    <text evidence="3 11">Belongs to the protein disulfide isomerase family.</text>
</comment>
<keyword evidence="4 12" id="KW-0732">Signal</keyword>
<keyword evidence="5" id="KW-0677">Repeat</keyword>
<sequence>VFARTQPKMAVGLILVLISISSVFCSDVLELTDSTFKAGIENEEIILVEFYAPWCGHCKRLAPEYEIAATALLKNDPPVKLAKVDCVGEGKESCSKYGVSGYPTLKIFRNGGFSQEYDGPRESAGIISYMKKNSGPSSVLLRDFEHLQLKLSDAADVTIVGFFASEDHKFKSFMKAADQKRTDFNFAHSLSNEINKQAGHIDELVLYRPKHLHANFEKAEETLNTYLDTSNIIKFITEKANGIVGQIKPETEDKFPRPLVVVYYDVDWKKNPKGSKYWRNRVARVAKKFVNEINFAIGARADYTKQLTDLGFDTVESNLDPNAVAFDVKGSKFKMTTDFSVENLEKFTNEFKNEELKPYIKSEPLPVDNNGPVKIVVGENFNEIVNDPTKDVLIEFYAPWCGHCKSLEPKYKELGEKLAGVKDIVIAKMDATANDVPPPYEVSGFPTIYWAPAGNKQSPKKYNSAREVDSFIEFIKTEATKPFKLPDSKSKKKTKKEL</sequence>
<keyword evidence="9 10" id="KW-0676">Redox-active center</keyword>
<dbReference type="NCBIfam" id="TIGR01126">
    <property type="entry name" value="pdi_dom"/>
    <property type="match status" value="2"/>
</dbReference>
<dbReference type="InterPro" id="IPR005792">
    <property type="entry name" value="Prot_disulphide_isomerase"/>
</dbReference>
<dbReference type="Pfam" id="PF13848">
    <property type="entry name" value="Thioredoxin_6"/>
    <property type="match status" value="1"/>
</dbReference>
<evidence type="ECO:0000256" key="3">
    <source>
        <dbReference type="ARBA" id="ARBA00006347"/>
    </source>
</evidence>
<evidence type="ECO:0000256" key="4">
    <source>
        <dbReference type="ARBA" id="ARBA00022729"/>
    </source>
</evidence>
<dbReference type="SUPFAM" id="SSF52833">
    <property type="entry name" value="Thioredoxin-like"/>
    <property type="match status" value="4"/>
</dbReference>
<dbReference type="InterPro" id="IPR017937">
    <property type="entry name" value="Thioredoxin_CS"/>
</dbReference>
<evidence type="ECO:0000256" key="9">
    <source>
        <dbReference type="ARBA" id="ARBA00023284"/>
    </source>
</evidence>
<comment type="subcellular location">
    <subcellularLocation>
        <location evidence="2">Endoplasmic reticulum lumen</location>
    </subcellularLocation>
</comment>
<dbReference type="GO" id="GO:0005788">
    <property type="term" value="C:endoplasmic reticulum lumen"/>
    <property type="evidence" value="ECO:0007669"/>
    <property type="project" value="UniProtKB-SubCell"/>
</dbReference>
<name>T2MGS0_HYDVU</name>
<dbReference type="PRINTS" id="PR00421">
    <property type="entry name" value="THIOREDOXIN"/>
</dbReference>
<dbReference type="CDD" id="cd02961">
    <property type="entry name" value="PDI_a_family"/>
    <property type="match status" value="1"/>
</dbReference>
<dbReference type="NCBIfam" id="TIGR01130">
    <property type="entry name" value="ER_PDI_fam"/>
    <property type="match status" value="1"/>
</dbReference>
<dbReference type="GO" id="GO:0009986">
    <property type="term" value="C:cell surface"/>
    <property type="evidence" value="ECO:0007669"/>
    <property type="project" value="UniProtKB-ARBA"/>
</dbReference>
<dbReference type="PANTHER" id="PTHR18929:SF132">
    <property type="entry name" value="PROTEIN DISULFIDE-ISOMERASE A3"/>
    <property type="match status" value="1"/>
</dbReference>
<dbReference type="GO" id="GO:0034976">
    <property type="term" value="P:response to endoplasmic reticulum stress"/>
    <property type="evidence" value="ECO:0007669"/>
    <property type="project" value="TreeGrafter"/>
</dbReference>
<evidence type="ECO:0000256" key="10">
    <source>
        <dbReference type="PIRSR" id="PIRSR605792-51"/>
    </source>
</evidence>
<dbReference type="EC" id="5.3.4.1" evidence="12"/>
<proteinExistence type="evidence at transcript level"/>
<dbReference type="FunFam" id="3.40.30.10:FF:000045">
    <property type="entry name" value="Disulfide-isomerase A3"/>
    <property type="match status" value="1"/>
</dbReference>
<dbReference type="GO" id="GO:0006457">
    <property type="term" value="P:protein folding"/>
    <property type="evidence" value="ECO:0007669"/>
    <property type="project" value="TreeGrafter"/>
</dbReference>
<dbReference type="InterPro" id="IPR005788">
    <property type="entry name" value="PDI_thioredoxin-like_dom"/>
</dbReference>
<dbReference type="Pfam" id="PF00085">
    <property type="entry name" value="Thioredoxin"/>
    <property type="match status" value="2"/>
</dbReference>
<feature type="domain" description="Thioredoxin" evidence="13">
    <location>
        <begin position="351"/>
        <end position="480"/>
    </location>
</feature>
<dbReference type="EMBL" id="HAAD01004890">
    <property type="protein sequence ID" value="CDG71122.1"/>
    <property type="molecule type" value="mRNA"/>
</dbReference>
<evidence type="ECO:0000259" key="13">
    <source>
        <dbReference type="PROSITE" id="PS51352"/>
    </source>
</evidence>
<dbReference type="InterPro" id="IPR036249">
    <property type="entry name" value="Thioredoxin-like_sf"/>
</dbReference>
<dbReference type="PROSITE" id="PS00194">
    <property type="entry name" value="THIOREDOXIN_1"/>
    <property type="match status" value="2"/>
</dbReference>
<evidence type="ECO:0000256" key="7">
    <source>
        <dbReference type="ARBA" id="ARBA00023157"/>
    </source>
</evidence>
<evidence type="ECO:0000256" key="12">
    <source>
        <dbReference type="RuleBase" id="RU361130"/>
    </source>
</evidence>
<keyword evidence="8 12" id="KW-0413">Isomerase</keyword>
<feature type="chain" id="PRO_5005147204" description="Protein disulfide-isomerase" evidence="12">
    <location>
        <begin position="26"/>
        <end position="498"/>
    </location>
</feature>
<evidence type="ECO:0000256" key="1">
    <source>
        <dbReference type="ARBA" id="ARBA00001182"/>
    </source>
</evidence>
<keyword evidence="6" id="KW-0256">Endoplasmic reticulum</keyword>
<accession>T2MGS0</accession>
<keyword evidence="7 10" id="KW-1015">Disulfide bond</keyword>
<reference evidence="14" key="1">
    <citation type="journal article" date="2013" name="Genome Biol. Evol.">
        <title>Punctuated emergences of genetic and phenotypic innovations in eumetazoan, bilaterian, euteleostome, and hominidae ancestors.</title>
        <authorList>
            <person name="Wenger Y."/>
            <person name="Galliot B."/>
        </authorList>
    </citation>
    <scope>NUCLEOTIDE SEQUENCE</scope>
    <source>
        <tissue evidence="14">Whole animals</tissue>
    </source>
</reference>
<evidence type="ECO:0000256" key="6">
    <source>
        <dbReference type="ARBA" id="ARBA00022824"/>
    </source>
</evidence>
<dbReference type="FunFam" id="3.40.30.10:FF:000017">
    <property type="entry name" value="Protein disulfide-isomerase A4"/>
    <property type="match status" value="1"/>
</dbReference>
<feature type="domain" description="Thioredoxin" evidence="13">
    <location>
        <begin position="9"/>
        <end position="135"/>
    </location>
</feature>
<feature type="disulfide bond" description="Redox-active" evidence="10">
    <location>
        <begin position="401"/>
        <end position="404"/>
    </location>
</feature>
<comment type="catalytic activity">
    <reaction evidence="1 12">
        <text>Catalyzes the rearrangement of -S-S- bonds in proteins.</text>
        <dbReference type="EC" id="5.3.4.1"/>
    </reaction>
</comment>
<evidence type="ECO:0000256" key="5">
    <source>
        <dbReference type="ARBA" id="ARBA00022737"/>
    </source>
</evidence>
<dbReference type="PANTHER" id="PTHR18929">
    <property type="entry name" value="PROTEIN DISULFIDE ISOMERASE"/>
    <property type="match status" value="1"/>
</dbReference>
<feature type="signal peptide" evidence="12">
    <location>
        <begin position="1"/>
        <end position="25"/>
    </location>
</feature>
<dbReference type="FunFam" id="3.40.30.10:FF:000077">
    <property type="entry name" value="Protein disulfide-isomerase"/>
    <property type="match status" value="1"/>
</dbReference>
<feature type="non-terminal residue" evidence="14">
    <location>
        <position position="1"/>
    </location>
</feature>
<evidence type="ECO:0000313" key="14">
    <source>
        <dbReference type="EMBL" id="CDG71122.1"/>
    </source>
</evidence>
<organism evidence="14">
    <name type="scientific">Hydra vulgaris</name>
    <name type="common">Hydra</name>
    <name type="synonym">Hydra attenuata</name>
    <dbReference type="NCBI Taxonomy" id="6087"/>
    <lineage>
        <taxon>Eukaryota</taxon>
        <taxon>Metazoa</taxon>
        <taxon>Cnidaria</taxon>
        <taxon>Hydrozoa</taxon>
        <taxon>Hydroidolina</taxon>
        <taxon>Anthoathecata</taxon>
        <taxon>Aplanulata</taxon>
        <taxon>Hydridae</taxon>
        <taxon>Hydra</taxon>
    </lineage>
</organism>